<keyword evidence="1" id="KW-0472">Membrane</keyword>
<accession>A0AAD1UR67</accession>
<dbReference type="Proteomes" id="UP001295684">
    <property type="component" value="Unassembled WGS sequence"/>
</dbReference>
<keyword evidence="3" id="KW-1185">Reference proteome</keyword>
<feature type="transmembrane region" description="Helical" evidence="1">
    <location>
        <begin position="181"/>
        <end position="201"/>
    </location>
</feature>
<keyword evidence="1" id="KW-1133">Transmembrane helix</keyword>
<reference evidence="2" key="1">
    <citation type="submission" date="2023-07" db="EMBL/GenBank/DDBJ databases">
        <authorList>
            <consortium name="AG Swart"/>
            <person name="Singh M."/>
            <person name="Singh A."/>
            <person name="Seah K."/>
            <person name="Emmerich C."/>
        </authorList>
    </citation>
    <scope>NUCLEOTIDE SEQUENCE</scope>
    <source>
        <strain evidence="2">DP1</strain>
    </source>
</reference>
<organism evidence="2 3">
    <name type="scientific">Euplotes crassus</name>
    <dbReference type="NCBI Taxonomy" id="5936"/>
    <lineage>
        <taxon>Eukaryota</taxon>
        <taxon>Sar</taxon>
        <taxon>Alveolata</taxon>
        <taxon>Ciliophora</taxon>
        <taxon>Intramacronucleata</taxon>
        <taxon>Spirotrichea</taxon>
        <taxon>Hypotrichia</taxon>
        <taxon>Euplotida</taxon>
        <taxon>Euplotidae</taxon>
        <taxon>Moneuplotes</taxon>
    </lineage>
</organism>
<name>A0AAD1UR67_EUPCR</name>
<feature type="transmembrane region" description="Helical" evidence="1">
    <location>
        <begin position="307"/>
        <end position="326"/>
    </location>
</feature>
<keyword evidence="1" id="KW-0812">Transmembrane</keyword>
<dbReference type="AlphaFoldDB" id="A0AAD1UR67"/>
<feature type="transmembrane region" description="Helical" evidence="1">
    <location>
        <begin position="238"/>
        <end position="255"/>
    </location>
</feature>
<evidence type="ECO:0000313" key="2">
    <source>
        <dbReference type="EMBL" id="CAI2371632.1"/>
    </source>
</evidence>
<feature type="transmembrane region" description="Helical" evidence="1">
    <location>
        <begin position="78"/>
        <end position="96"/>
    </location>
</feature>
<feature type="transmembrane region" description="Helical" evidence="1">
    <location>
        <begin position="44"/>
        <end position="66"/>
    </location>
</feature>
<feature type="transmembrane region" description="Helical" evidence="1">
    <location>
        <begin position="148"/>
        <end position="169"/>
    </location>
</feature>
<gene>
    <name evidence="2" type="ORF">ECRASSUSDP1_LOCUS12957</name>
</gene>
<comment type="caution">
    <text evidence="2">The sequence shown here is derived from an EMBL/GenBank/DDBJ whole genome shotgun (WGS) entry which is preliminary data.</text>
</comment>
<proteinExistence type="predicted"/>
<feature type="transmembrane region" description="Helical" evidence="1">
    <location>
        <begin position="363"/>
        <end position="381"/>
    </location>
</feature>
<dbReference type="InterPro" id="IPR037185">
    <property type="entry name" value="EmrE-like"/>
</dbReference>
<evidence type="ECO:0000313" key="3">
    <source>
        <dbReference type="Proteomes" id="UP001295684"/>
    </source>
</evidence>
<evidence type="ECO:0000256" key="1">
    <source>
        <dbReference type="SAM" id="Phobius"/>
    </source>
</evidence>
<protein>
    <submittedName>
        <fullName evidence="2">Uncharacterized protein</fullName>
    </submittedName>
</protein>
<dbReference type="EMBL" id="CAMPGE010012878">
    <property type="protein sequence ID" value="CAI2371632.1"/>
    <property type="molecule type" value="Genomic_DNA"/>
</dbReference>
<dbReference type="SUPFAM" id="SSF103481">
    <property type="entry name" value="Multidrug resistance efflux transporter EmrE"/>
    <property type="match status" value="1"/>
</dbReference>
<feature type="transmembrane region" description="Helical" evidence="1">
    <location>
        <begin position="275"/>
        <end position="295"/>
    </location>
</feature>
<feature type="transmembrane region" description="Helical" evidence="1">
    <location>
        <begin position="207"/>
        <end position="226"/>
    </location>
</feature>
<sequence length="388" mass="44069">MSIKPIRQHGSMQLEGDTYRNMLDDDENQELLEKNYDGEVSPKVWVPLSFIVGVCYAGGNICIAYISKYGLKTAGMQGIGGIFGNLAPLVFLSFQIRYEKAPERSDSVEHRKNPWYKWLFDIYLHRKVDEAERVIENQWESKIQYKRVFSSGLILLFCFLSYGSFFASYYCAVIGNLNTGILTSLTALRAIQTSIAFYFIFNQTMKWYEVLCVLIMTIAVSLIMISGDNSIVIKHETAQFYIILSCIFAIISGFFDVMRTAVLKYFYGGVKEVNVSALFNFVMVFMEGSFCVYFIICVYQGFEYETLDLYVGILGGCLFSLSNYLYSYVIVRGKAGVANCLIESKNIIQTGLDILIFARFPNLHQYIGLTLGCFSILLLIISSNCKPK</sequence>